<dbReference type="Proteomes" id="UP000299084">
    <property type="component" value="Unassembled WGS sequence"/>
</dbReference>
<organism evidence="1 2">
    <name type="scientific">Camelus dromedarius</name>
    <name type="common">Dromedary</name>
    <name type="synonym">Arabian camel</name>
    <dbReference type="NCBI Taxonomy" id="9838"/>
    <lineage>
        <taxon>Eukaryota</taxon>
        <taxon>Metazoa</taxon>
        <taxon>Chordata</taxon>
        <taxon>Craniata</taxon>
        <taxon>Vertebrata</taxon>
        <taxon>Euteleostomi</taxon>
        <taxon>Mammalia</taxon>
        <taxon>Eutheria</taxon>
        <taxon>Laurasiatheria</taxon>
        <taxon>Artiodactyla</taxon>
        <taxon>Tylopoda</taxon>
        <taxon>Camelidae</taxon>
        <taxon>Camelus</taxon>
    </lineage>
</organism>
<reference evidence="1 2" key="1">
    <citation type="journal article" date="2019" name="Mol. Ecol. Resour.">
        <title>Improving Illumina assemblies with Hi-C and long reads: an example with the North African dromedary.</title>
        <authorList>
            <person name="Elbers J.P."/>
            <person name="Rogers M.F."/>
            <person name="Perelman P.L."/>
            <person name="Proskuryakova A.A."/>
            <person name="Serdyukova N.A."/>
            <person name="Johnson W.E."/>
            <person name="Horin P."/>
            <person name="Corander J."/>
            <person name="Murphy D."/>
            <person name="Burger P.A."/>
        </authorList>
    </citation>
    <scope>NUCLEOTIDE SEQUENCE [LARGE SCALE GENOMIC DNA]</scope>
    <source>
        <strain evidence="1">Drom800</strain>
        <tissue evidence="1">Blood</tissue>
    </source>
</reference>
<sequence>MLNLLSPPVYCQCFWNQKKRKAEKMLMILNLLKAALEFCLDVLEPLTRQCPTFHTPVHPSFNPTYAREIGFP</sequence>
<name>A0A5N4DIE8_CAMDR</name>
<gene>
    <name evidence="1" type="ORF">Cadr_000009271</name>
</gene>
<evidence type="ECO:0000313" key="1">
    <source>
        <dbReference type="EMBL" id="KAB1270953.1"/>
    </source>
</evidence>
<evidence type="ECO:0000313" key="2">
    <source>
        <dbReference type="Proteomes" id="UP000299084"/>
    </source>
</evidence>
<protein>
    <submittedName>
        <fullName evidence="1">Uncharacterized protein</fullName>
    </submittedName>
</protein>
<proteinExistence type="predicted"/>
<dbReference type="EMBL" id="JWIN03000011">
    <property type="protein sequence ID" value="KAB1270953.1"/>
    <property type="molecule type" value="Genomic_DNA"/>
</dbReference>
<keyword evidence="2" id="KW-1185">Reference proteome</keyword>
<dbReference type="AlphaFoldDB" id="A0A5N4DIE8"/>
<accession>A0A5N4DIE8</accession>
<comment type="caution">
    <text evidence="1">The sequence shown here is derived from an EMBL/GenBank/DDBJ whole genome shotgun (WGS) entry which is preliminary data.</text>
</comment>